<dbReference type="PANTHER" id="PTHR34189:SF4">
    <property type="entry name" value="TRANSMEMBRANE PROTEIN"/>
    <property type="match status" value="1"/>
</dbReference>
<keyword evidence="1" id="KW-0812">Transmembrane</keyword>
<feature type="transmembrane region" description="Helical" evidence="1">
    <location>
        <begin position="63"/>
        <end position="82"/>
    </location>
</feature>
<comment type="caution">
    <text evidence="2">The sequence shown here is derived from an EMBL/GenBank/DDBJ whole genome shotgun (WGS) entry which is preliminary data.</text>
</comment>
<name>A0AAE1TD53_9FABA</name>
<dbReference type="Proteomes" id="UP001293593">
    <property type="component" value="Unassembled WGS sequence"/>
</dbReference>
<keyword evidence="1" id="KW-0472">Membrane</keyword>
<keyword evidence="1" id="KW-1133">Transmembrane helix</keyword>
<organism evidence="2 3">
    <name type="scientific">Acacia crassicarpa</name>
    <name type="common">northern wattle</name>
    <dbReference type="NCBI Taxonomy" id="499986"/>
    <lineage>
        <taxon>Eukaryota</taxon>
        <taxon>Viridiplantae</taxon>
        <taxon>Streptophyta</taxon>
        <taxon>Embryophyta</taxon>
        <taxon>Tracheophyta</taxon>
        <taxon>Spermatophyta</taxon>
        <taxon>Magnoliopsida</taxon>
        <taxon>eudicotyledons</taxon>
        <taxon>Gunneridae</taxon>
        <taxon>Pentapetalae</taxon>
        <taxon>rosids</taxon>
        <taxon>fabids</taxon>
        <taxon>Fabales</taxon>
        <taxon>Fabaceae</taxon>
        <taxon>Caesalpinioideae</taxon>
        <taxon>mimosoid clade</taxon>
        <taxon>Acacieae</taxon>
        <taxon>Acacia</taxon>
    </lineage>
</organism>
<dbReference type="EMBL" id="JAWXYG010000002">
    <property type="protein sequence ID" value="KAK4279470.1"/>
    <property type="molecule type" value="Genomic_DNA"/>
</dbReference>
<protein>
    <submittedName>
        <fullName evidence="2">Uncharacterized protein</fullName>
    </submittedName>
</protein>
<keyword evidence="3" id="KW-1185">Reference proteome</keyword>
<evidence type="ECO:0000313" key="3">
    <source>
        <dbReference type="Proteomes" id="UP001293593"/>
    </source>
</evidence>
<proteinExistence type="predicted"/>
<evidence type="ECO:0000313" key="2">
    <source>
        <dbReference type="EMBL" id="KAK4279470.1"/>
    </source>
</evidence>
<dbReference type="AlphaFoldDB" id="A0AAE1TD53"/>
<sequence>MHRSASWNRYSEDYFKQFTTYQSPGRLKFSSSSSAIYDSDLPLYDPVIEVTKKEKARIRFAENAVHVIPLVLFACAIILWLFSNPDVALKGDLFGPEIERLNIDGEIEHHGNVLKLAL</sequence>
<gene>
    <name evidence="2" type="ORF">QN277_011249</name>
</gene>
<reference evidence="2" key="1">
    <citation type="submission" date="2023-10" db="EMBL/GenBank/DDBJ databases">
        <title>Chromosome-level genome of the transformable northern wattle, Acacia crassicarpa.</title>
        <authorList>
            <person name="Massaro I."/>
            <person name="Sinha N.R."/>
            <person name="Poethig S."/>
            <person name="Leichty A.R."/>
        </authorList>
    </citation>
    <scope>NUCLEOTIDE SEQUENCE</scope>
    <source>
        <strain evidence="2">Acra3RX</strain>
        <tissue evidence="2">Leaf</tissue>
    </source>
</reference>
<dbReference type="PANTHER" id="PTHR34189">
    <property type="entry name" value="TRANSMEMBRANE PROTEIN"/>
    <property type="match status" value="1"/>
</dbReference>
<evidence type="ECO:0000256" key="1">
    <source>
        <dbReference type="SAM" id="Phobius"/>
    </source>
</evidence>
<accession>A0AAE1TD53</accession>